<dbReference type="GeneID" id="127750605"/>
<evidence type="ECO:0000313" key="2">
    <source>
        <dbReference type="Proteomes" id="UP000504606"/>
    </source>
</evidence>
<reference evidence="3" key="1">
    <citation type="submission" date="2025-08" db="UniProtKB">
        <authorList>
            <consortium name="RefSeq"/>
        </authorList>
    </citation>
    <scope>IDENTIFICATION</scope>
    <source>
        <tissue evidence="3">Whole organism</tissue>
    </source>
</reference>
<proteinExistence type="predicted"/>
<feature type="compositionally biased region" description="Low complexity" evidence="1">
    <location>
        <begin position="87"/>
        <end position="98"/>
    </location>
</feature>
<dbReference type="PANTHER" id="PTHR46579:SF1">
    <property type="entry name" value="F5_8 TYPE C DOMAIN-CONTAINING PROTEIN"/>
    <property type="match status" value="1"/>
</dbReference>
<feature type="compositionally biased region" description="Basic residues" evidence="1">
    <location>
        <begin position="14"/>
        <end position="25"/>
    </location>
</feature>
<evidence type="ECO:0000313" key="3">
    <source>
        <dbReference type="RefSeq" id="XP_052128671.1"/>
    </source>
</evidence>
<gene>
    <name evidence="3" type="primary">LOC127750605</name>
</gene>
<feature type="compositionally biased region" description="Basic and acidic residues" evidence="1">
    <location>
        <begin position="49"/>
        <end position="60"/>
    </location>
</feature>
<dbReference type="KEGG" id="foc:127750605"/>
<dbReference type="PANTHER" id="PTHR46579">
    <property type="entry name" value="F5/8 TYPE C DOMAIN-CONTAINING PROTEIN-RELATED"/>
    <property type="match status" value="1"/>
</dbReference>
<sequence length="902" mass="103192">MSSDEDADRSRATQYRRHGPKRRRPSYPSNQEAADRQSSEDDQEAQDPADEHGSNQDRHQSGSFDDTEDDHRASGVDQGCDEEPYQSESDSVSMSGSDTRSEAESDWSAVGNESFDEDGNDNNTYDPFNEEEEDFIIDENLSDSDDDEDDIDIDNFNFNHELLDREIGFSQARTVRDSFFLEIALSIRHHQTYENLIDSFKAKNALYGSKTFPTSKKELWMALGRSNSGVQFHAYCPNCGAYIDKKSNLVQNAVCPDCNTTKPISKASYFVTLSIRKQLQYFLSIPEVASHLRYREERVKVSEDALEDILDGESYKSIQIDGQNLVNSNNFTYSFSIDGCKPSKGSKTNIYPLFLRINELPPQLRQKYMFLAVCYVDVKEPNVTALLHPFVKEMNTIAVRGISWTRNGELVLSKFIPTCMCVDGKARAQCYNMAKHNSHFGCTYCTYFGVSLDTMRYPKQHQDLPPYKDRTHDDMKRDMKVAQEMVNRGEKNVSVNGHKGFTPLMKLKYFDLSKGNAFDDLHNTYECAAKYHTEIIIKDLPKLIPRMGEKAFLDTIDLRLKNIKTPSCIARKPGTCLMKNRSQMHGTEWRNWLLYFAPICLHGLVAGRFIQTLECLSYATYLLSQDIIAPNHINCAKDLITNYLKGYDEFGPEKSRLNIHALQHAHVSVRNWGPFWAYSTFNFESLNHRIMQTITSPKGAIHQIVNRHLINFSIELATNDDQRIAPEIKDMMKQILHKRRHSNALQVAERSYFLGRSSVRPPTEEELRVLYQEGYQTTQLQVYQKMIIKGVTFTTSDYVKAESKSDDSTVFTFQNTFCTIRDILSFKTEEGEDVYGLLVTEHEMVQRPTPLFPIAKQICEVHQGDVGLLHFLKISEVRAPVVKAPLLGSVFFIPIANLNEID</sequence>
<dbReference type="OrthoDB" id="7694954at2759"/>
<dbReference type="RefSeq" id="XP_052128671.1">
    <property type="nucleotide sequence ID" value="XM_052272711.1"/>
</dbReference>
<dbReference type="AlphaFoldDB" id="A0A9C6X3V4"/>
<keyword evidence="2" id="KW-1185">Reference proteome</keyword>
<dbReference type="Proteomes" id="UP000504606">
    <property type="component" value="Unplaced"/>
</dbReference>
<accession>A0A9C6X3V4</accession>
<feature type="region of interest" description="Disordered" evidence="1">
    <location>
        <begin position="1"/>
        <end position="128"/>
    </location>
</feature>
<evidence type="ECO:0000256" key="1">
    <source>
        <dbReference type="SAM" id="MobiDB-lite"/>
    </source>
</evidence>
<name>A0A9C6X3V4_FRAOC</name>
<organism evidence="2 3">
    <name type="scientific">Frankliniella occidentalis</name>
    <name type="common">Western flower thrips</name>
    <name type="synonym">Euthrips occidentalis</name>
    <dbReference type="NCBI Taxonomy" id="133901"/>
    <lineage>
        <taxon>Eukaryota</taxon>
        <taxon>Metazoa</taxon>
        <taxon>Ecdysozoa</taxon>
        <taxon>Arthropoda</taxon>
        <taxon>Hexapoda</taxon>
        <taxon>Insecta</taxon>
        <taxon>Pterygota</taxon>
        <taxon>Neoptera</taxon>
        <taxon>Paraneoptera</taxon>
        <taxon>Thysanoptera</taxon>
        <taxon>Terebrantia</taxon>
        <taxon>Thripoidea</taxon>
        <taxon>Thripidae</taxon>
        <taxon>Frankliniella</taxon>
    </lineage>
</organism>
<protein>
    <submittedName>
        <fullName evidence="3">Uncharacterized protein LOC127750605</fullName>
    </submittedName>
</protein>